<dbReference type="EMBL" id="GL883111">
    <property type="protein sequence ID" value="EGG05803.1"/>
    <property type="molecule type" value="Genomic_DNA"/>
</dbReference>
<dbReference type="GeneID" id="18923122"/>
<evidence type="ECO:0000313" key="1">
    <source>
        <dbReference type="EMBL" id="EGG05803.1"/>
    </source>
</evidence>
<gene>
    <name evidence="1" type="ORF">MELLADRAFT_107284</name>
</gene>
<accession>F4RNT9</accession>
<name>F4RNT9_MELLP</name>
<reference evidence="2" key="1">
    <citation type="journal article" date="2011" name="Proc. Natl. Acad. Sci. U.S.A.">
        <title>Obligate biotrophy features unraveled by the genomic analysis of rust fungi.</title>
        <authorList>
            <person name="Duplessis S."/>
            <person name="Cuomo C.A."/>
            <person name="Lin Y.-C."/>
            <person name="Aerts A."/>
            <person name="Tisserant E."/>
            <person name="Veneault-Fourrey C."/>
            <person name="Joly D.L."/>
            <person name="Hacquard S."/>
            <person name="Amselem J."/>
            <person name="Cantarel B.L."/>
            <person name="Chiu R."/>
            <person name="Coutinho P.M."/>
            <person name="Feau N."/>
            <person name="Field M."/>
            <person name="Frey P."/>
            <person name="Gelhaye E."/>
            <person name="Goldberg J."/>
            <person name="Grabherr M.G."/>
            <person name="Kodira C.D."/>
            <person name="Kohler A."/>
            <person name="Kuees U."/>
            <person name="Lindquist E.A."/>
            <person name="Lucas S.M."/>
            <person name="Mago R."/>
            <person name="Mauceli E."/>
            <person name="Morin E."/>
            <person name="Murat C."/>
            <person name="Pangilinan J.L."/>
            <person name="Park R."/>
            <person name="Pearson M."/>
            <person name="Quesneville H."/>
            <person name="Rouhier N."/>
            <person name="Sakthikumar S."/>
            <person name="Salamov A.A."/>
            <person name="Schmutz J."/>
            <person name="Selles B."/>
            <person name="Shapiro H."/>
            <person name="Tanguay P."/>
            <person name="Tuskan G.A."/>
            <person name="Henrissat B."/>
            <person name="Van de Peer Y."/>
            <person name="Rouze P."/>
            <person name="Ellis J.G."/>
            <person name="Dodds P.N."/>
            <person name="Schein J.E."/>
            <person name="Zhong S."/>
            <person name="Hamelin R.C."/>
            <person name="Grigoriev I.V."/>
            <person name="Szabo L.J."/>
            <person name="Martin F."/>
        </authorList>
    </citation>
    <scope>NUCLEOTIDE SEQUENCE [LARGE SCALE GENOMIC DNA]</scope>
    <source>
        <strain evidence="2">98AG31 / pathotype 3-4-7</strain>
    </source>
</reference>
<dbReference type="InParanoid" id="F4RNT9"/>
<protein>
    <submittedName>
        <fullName evidence="1">Uncharacterized protein</fullName>
    </submittedName>
</protein>
<dbReference type="Proteomes" id="UP000001072">
    <property type="component" value="Unassembled WGS sequence"/>
</dbReference>
<dbReference type="KEGG" id="mlr:MELLADRAFT_107284"/>
<dbReference type="VEuPathDB" id="FungiDB:MELLADRAFT_107284"/>
<dbReference type="AlphaFoldDB" id="F4RNT9"/>
<keyword evidence="2" id="KW-1185">Reference proteome</keyword>
<sequence>MYNACRRMLRGRLRAINTVYDPNERFRGDNQLFTSKQLSLSKWVTQKHTMDLFVPGCESLWHGDQLFDWNYIDNHSPENPAKDPLAESLCYTLRYMRNVTKHRLLVARKFVLAAYGMVGNEGGSLPPVDNLTDYNLPYVAVKDAFQCAMHYHQMQTENRESDHRSDTVEFNCIDQLSRLVDSIYGCIEALAVIRAHYLHLTHTDQLRLIPANVNASFHKISGTVKLRTEALAPLVSFLALGFKGLLTYWRSPSRTPKTGLIQLCLVTSQMGQQGYVEEPIWKRSSSYVLTTI</sequence>
<evidence type="ECO:0000313" key="2">
    <source>
        <dbReference type="Proteomes" id="UP000001072"/>
    </source>
</evidence>
<dbReference type="RefSeq" id="XP_007410859.1">
    <property type="nucleotide sequence ID" value="XM_007410797.1"/>
</dbReference>
<proteinExistence type="predicted"/>
<organism evidence="2">
    <name type="scientific">Melampsora larici-populina (strain 98AG31 / pathotype 3-4-7)</name>
    <name type="common">Poplar leaf rust fungus</name>
    <dbReference type="NCBI Taxonomy" id="747676"/>
    <lineage>
        <taxon>Eukaryota</taxon>
        <taxon>Fungi</taxon>
        <taxon>Dikarya</taxon>
        <taxon>Basidiomycota</taxon>
        <taxon>Pucciniomycotina</taxon>
        <taxon>Pucciniomycetes</taxon>
        <taxon>Pucciniales</taxon>
        <taxon>Melampsoraceae</taxon>
        <taxon>Melampsora</taxon>
    </lineage>
</organism>
<dbReference type="HOGENOM" id="CLU_953401_0_0_1"/>